<feature type="region of interest" description="Disordered" evidence="1">
    <location>
        <begin position="1"/>
        <end position="30"/>
    </location>
</feature>
<evidence type="ECO:0000313" key="3">
    <source>
        <dbReference type="Proteomes" id="UP000712281"/>
    </source>
</evidence>
<feature type="compositionally biased region" description="Basic and acidic residues" evidence="1">
    <location>
        <begin position="62"/>
        <end position="94"/>
    </location>
</feature>
<feature type="compositionally biased region" description="Basic and acidic residues" evidence="1">
    <location>
        <begin position="1"/>
        <end position="16"/>
    </location>
</feature>
<proteinExistence type="predicted"/>
<name>A0A8S9FV89_BRACR</name>
<comment type="caution">
    <text evidence="2">The sequence shown here is derived from an EMBL/GenBank/DDBJ whole genome shotgun (WGS) entry which is preliminary data.</text>
</comment>
<organism evidence="2 3">
    <name type="scientific">Brassica cretica</name>
    <name type="common">Mustard</name>
    <dbReference type="NCBI Taxonomy" id="69181"/>
    <lineage>
        <taxon>Eukaryota</taxon>
        <taxon>Viridiplantae</taxon>
        <taxon>Streptophyta</taxon>
        <taxon>Embryophyta</taxon>
        <taxon>Tracheophyta</taxon>
        <taxon>Spermatophyta</taxon>
        <taxon>Magnoliopsida</taxon>
        <taxon>eudicotyledons</taxon>
        <taxon>Gunneridae</taxon>
        <taxon>Pentapetalae</taxon>
        <taxon>rosids</taxon>
        <taxon>malvids</taxon>
        <taxon>Brassicales</taxon>
        <taxon>Brassicaceae</taxon>
        <taxon>Brassiceae</taxon>
        <taxon>Brassica</taxon>
    </lineage>
</organism>
<sequence length="120" mass="14212">MQRDFKKRLDQKRWPRQESLNKQLKKKEMAEARRLQEEAIAEEKAETRKIQEEAAVEKKIHKNNVDKSVRKEKMVMSEKEKLPEPDYIKSDPGSRTKCVSGASGKLGYLWRKKKKKRENG</sequence>
<dbReference type="EMBL" id="QGKW02002228">
    <property type="protein sequence ID" value="KAF2535888.1"/>
    <property type="molecule type" value="Genomic_DNA"/>
</dbReference>
<dbReference type="AlphaFoldDB" id="A0A8S9FV89"/>
<reference evidence="2" key="1">
    <citation type="submission" date="2019-12" db="EMBL/GenBank/DDBJ databases">
        <title>Genome sequencing and annotation of Brassica cretica.</title>
        <authorList>
            <person name="Studholme D.J."/>
            <person name="Sarris P.F."/>
        </authorList>
    </citation>
    <scope>NUCLEOTIDE SEQUENCE</scope>
    <source>
        <strain evidence="2">PFS-001/15</strain>
        <tissue evidence="2">Leaf</tissue>
    </source>
</reference>
<evidence type="ECO:0000313" key="2">
    <source>
        <dbReference type="EMBL" id="KAF2535888.1"/>
    </source>
</evidence>
<dbReference type="Proteomes" id="UP000712281">
    <property type="component" value="Unassembled WGS sequence"/>
</dbReference>
<protein>
    <submittedName>
        <fullName evidence="2">Uncharacterized protein</fullName>
    </submittedName>
</protein>
<gene>
    <name evidence="2" type="ORF">F2Q68_00023318</name>
</gene>
<feature type="region of interest" description="Disordered" evidence="1">
    <location>
        <begin position="62"/>
        <end position="101"/>
    </location>
</feature>
<accession>A0A8S9FV89</accession>
<evidence type="ECO:0000256" key="1">
    <source>
        <dbReference type="SAM" id="MobiDB-lite"/>
    </source>
</evidence>